<keyword evidence="1" id="KW-0167">Capsid protein</keyword>
<evidence type="ECO:0000313" key="1">
    <source>
        <dbReference type="EMBL" id="MBM6619768.1"/>
    </source>
</evidence>
<reference evidence="1 2" key="1">
    <citation type="submission" date="2021-02" db="EMBL/GenBank/DDBJ databases">
        <title>Bacillus sp. RD4P76, an endophyte from a halophyte.</title>
        <authorList>
            <person name="Sun J.-Q."/>
        </authorList>
    </citation>
    <scope>NUCLEOTIDE SEQUENCE [LARGE SCALE GENOMIC DNA]</scope>
    <source>
        <strain evidence="1 2">RD4P76</strain>
    </source>
</reference>
<protein>
    <submittedName>
        <fullName evidence="1">Spore coat protein YsxE</fullName>
    </submittedName>
</protein>
<dbReference type="Gene3D" id="3.30.200.20">
    <property type="entry name" value="Phosphorylase Kinase, domain 1"/>
    <property type="match status" value="1"/>
</dbReference>
<keyword evidence="2" id="KW-1185">Reference proteome</keyword>
<dbReference type="Pfam" id="PF02958">
    <property type="entry name" value="EcKL"/>
    <property type="match status" value="1"/>
</dbReference>
<dbReference type="Proteomes" id="UP001518925">
    <property type="component" value="Unassembled WGS sequence"/>
</dbReference>
<comment type="caution">
    <text evidence="1">The sequence shown here is derived from an EMBL/GenBank/DDBJ whole genome shotgun (WGS) entry which is preliminary data.</text>
</comment>
<dbReference type="InterPro" id="IPR047175">
    <property type="entry name" value="CotS-like"/>
</dbReference>
<gene>
    <name evidence="1" type="primary">ysxE</name>
    <name evidence="1" type="ORF">JR050_19070</name>
</gene>
<evidence type="ECO:0000313" key="2">
    <source>
        <dbReference type="Proteomes" id="UP001518925"/>
    </source>
</evidence>
<keyword evidence="1" id="KW-0946">Virion</keyword>
<dbReference type="InterPro" id="IPR014253">
    <property type="entry name" value="Spore_coat_YsxE"/>
</dbReference>
<dbReference type="EMBL" id="JAFELM010000044">
    <property type="protein sequence ID" value="MBM6619768.1"/>
    <property type="molecule type" value="Genomic_DNA"/>
</dbReference>
<sequence length="346" mass="42206">MTTNVNHKYQLLLNEYGIEAEYIEDLGNIKKVHSNHGVVALKKSKIPYPHIKGFSDNMKFLHYKAYGFGVPIYRTKTGSHIVYDEEHDAYYLMPWLEDYVEEERNDHAFTLFKQLGELHARTVKEEEITSENVSYFIEQMKEKWKRRNEEMARYVESCEDKTYMSPFELYFCTFYQEMIRACEFAIRKLDEWQELMEEKETYRIVFTHGKPSFKHFLYNVEGHGMFINFERSSYLPPIYDLLYFFYRSCNTYPMSTDDRFQWFQTYRNHFPLREEELTLFITQLSYPEKMYNVVTQYRTNQKSKTEIKHVQALQRAYWQMKNIEYFLTSVVMYEEQKKQQEESQQE</sequence>
<name>A0ABS2DPV0_9BACI</name>
<dbReference type="NCBIfam" id="TIGR02904">
    <property type="entry name" value="spore_ysxE"/>
    <property type="match status" value="1"/>
</dbReference>
<dbReference type="InterPro" id="IPR004119">
    <property type="entry name" value="EcKL"/>
</dbReference>
<dbReference type="PANTHER" id="PTHR39179">
    <property type="entry name" value="SPORE COAT PROTEIN I"/>
    <property type="match status" value="1"/>
</dbReference>
<proteinExistence type="predicted"/>
<dbReference type="SUPFAM" id="SSF56112">
    <property type="entry name" value="Protein kinase-like (PK-like)"/>
    <property type="match status" value="1"/>
</dbReference>
<dbReference type="Gene3D" id="3.90.1200.10">
    <property type="match status" value="1"/>
</dbReference>
<dbReference type="PANTHER" id="PTHR39179:SF3">
    <property type="entry name" value="COTS-RELATED PROTEIN"/>
    <property type="match status" value="1"/>
</dbReference>
<accession>A0ABS2DPV0</accession>
<dbReference type="InterPro" id="IPR011009">
    <property type="entry name" value="Kinase-like_dom_sf"/>
</dbReference>
<organism evidence="1 2">
    <name type="scientific">Bacillus suaedaesalsae</name>
    <dbReference type="NCBI Taxonomy" id="2810349"/>
    <lineage>
        <taxon>Bacteria</taxon>
        <taxon>Bacillati</taxon>
        <taxon>Bacillota</taxon>
        <taxon>Bacilli</taxon>
        <taxon>Bacillales</taxon>
        <taxon>Bacillaceae</taxon>
        <taxon>Bacillus</taxon>
    </lineage>
</organism>
<dbReference type="RefSeq" id="WP_204205247.1">
    <property type="nucleotide sequence ID" value="NZ_JAFELM010000044.1"/>
</dbReference>